<dbReference type="NCBIfam" id="TIGR00319">
    <property type="entry name" value="desulf_FeS4"/>
    <property type="match status" value="1"/>
</dbReference>
<feature type="domain" description="Desulfoferrodoxin ferrous iron-binding" evidence="13">
    <location>
        <begin position="43"/>
        <end position="122"/>
    </location>
</feature>
<comment type="catalytic activity">
    <reaction evidence="11">
        <text>reduced [rubredoxin] + superoxide + 2 H(+) = oxidized [rubredoxin] + H2O2</text>
        <dbReference type="Rhea" id="RHEA:21324"/>
        <dbReference type="Rhea" id="RHEA-COMP:10302"/>
        <dbReference type="Rhea" id="RHEA-COMP:10303"/>
        <dbReference type="ChEBI" id="CHEBI:15378"/>
        <dbReference type="ChEBI" id="CHEBI:16240"/>
        <dbReference type="ChEBI" id="CHEBI:18421"/>
        <dbReference type="ChEBI" id="CHEBI:29033"/>
        <dbReference type="ChEBI" id="CHEBI:29034"/>
        <dbReference type="EC" id="1.15.1.2"/>
    </reaction>
</comment>
<dbReference type="InterPro" id="IPR036073">
    <property type="entry name" value="Desulfoferrodoxin_Fe-bd_dom_sf"/>
</dbReference>
<comment type="cofactor">
    <cofactor evidence="1">
        <name>Cu(2+)</name>
        <dbReference type="ChEBI" id="CHEBI:29036"/>
    </cofactor>
</comment>
<dbReference type="InterPro" id="IPR038094">
    <property type="entry name" value="Desulfoferrodoxin_N_sf"/>
</dbReference>
<feature type="binding site" evidence="12">
    <location>
        <position position="10"/>
    </location>
    <ligand>
        <name>Fe cation</name>
        <dbReference type="ChEBI" id="CHEBI:24875"/>
        <label>1</label>
    </ligand>
</feature>
<evidence type="ECO:0000256" key="12">
    <source>
        <dbReference type="PIRSR" id="PIRSR604793-1"/>
    </source>
</evidence>
<feature type="binding site" evidence="12">
    <location>
        <position position="46"/>
    </location>
    <ligand>
        <name>Fe cation</name>
        <dbReference type="ChEBI" id="CHEBI:24875"/>
        <label>1</label>
    </ligand>
</feature>
<comment type="cofactor">
    <cofactor evidence="12">
        <name>Fe(3+)</name>
        <dbReference type="ChEBI" id="CHEBI:29034"/>
    </cofactor>
    <text evidence="12">Binds 1 Fe(3+) ion per subunit. The iron ion 1 is coordinated via 4 cysteine residues.</text>
</comment>
<reference evidence="15 16" key="1">
    <citation type="journal article" date="2015" name="Nature">
        <title>rRNA introns, odd ribosomes, and small enigmatic genomes across a large radiation of phyla.</title>
        <authorList>
            <person name="Brown C.T."/>
            <person name="Hug L.A."/>
            <person name="Thomas B.C."/>
            <person name="Sharon I."/>
            <person name="Castelle C.J."/>
            <person name="Singh A."/>
            <person name="Wilkins M.J."/>
            <person name="Williams K.H."/>
            <person name="Banfield J.F."/>
        </authorList>
    </citation>
    <scope>NUCLEOTIDE SEQUENCE [LARGE SCALE GENOMIC DNA]</scope>
</reference>
<dbReference type="GO" id="GO:0005506">
    <property type="term" value="F:iron ion binding"/>
    <property type="evidence" value="ECO:0007669"/>
    <property type="project" value="InterPro"/>
</dbReference>
<dbReference type="InterPro" id="IPR004793">
    <property type="entry name" value="Desulfoferrodoxin_rbo"/>
</dbReference>
<evidence type="ECO:0000256" key="5">
    <source>
        <dbReference type="ARBA" id="ARBA00022448"/>
    </source>
</evidence>
<evidence type="ECO:0000256" key="2">
    <source>
        <dbReference type="ARBA" id="ARBA00005941"/>
    </source>
</evidence>
<sequence length="124" mass="14232">MGKIYKCEVCGHIIEILHEGTGTLVCCNKDMVELIEKKEDVGLEKHVPVIEIIDYIAKISIGEILHPMEETHYIEFVQLIVDGVEYTKFLKPGETPIVEFQLPKQYTTVQAREYCNVHGLWISK</sequence>
<dbReference type="EMBL" id="LBPI01000018">
    <property type="protein sequence ID" value="KKP54421.1"/>
    <property type="molecule type" value="Genomic_DNA"/>
</dbReference>
<evidence type="ECO:0000256" key="3">
    <source>
        <dbReference type="ARBA" id="ARBA00012679"/>
    </source>
</evidence>
<comment type="function">
    <text evidence="9">Catalyzes the one-electron reduction of superoxide anion radical to hydrogen peroxide at a nonheme ferrous iron center. Plays a fundamental role in case of oxidative stress via its superoxide detoxification activity.</text>
</comment>
<dbReference type="NCBIfam" id="TIGR00332">
    <property type="entry name" value="neela_ferrous"/>
    <property type="match status" value="1"/>
</dbReference>
<dbReference type="SUPFAM" id="SSF49367">
    <property type="entry name" value="Superoxide reductase-like"/>
    <property type="match status" value="1"/>
</dbReference>
<evidence type="ECO:0000256" key="6">
    <source>
        <dbReference type="ARBA" id="ARBA00022723"/>
    </source>
</evidence>
<dbReference type="CDD" id="cd00974">
    <property type="entry name" value="DSRD"/>
    <property type="match status" value="1"/>
</dbReference>
<evidence type="ECO:0000313" key="15">
    <source>
        <dbReference type="EMBL" id="KKP54421.1"/>
    </source>
</evidence>
<feature type="binding site" evidence="12">
    <location>
        <position position="115"/>
    </location>
    <ligand>
        <name>Fe cation</name>
        <dbReference type="ChEBI" id="CHEBI:24875"/>
        <label>1</label>
    </ligand>
</feature>
<evidence type="ECO:0000259" key="13">
    <source>
        <dbReference type="Pfam" id="PF01880"/>
    </source>
</evidence>
<evidence type="ECO:0000256" key="10">
    <source>
        <dbReference type="ARBA" id="ARBA00031398"/>
    </source>
</evidence>
<comment type="cofactor">
    <cofactor evidence="12">
        <name>Fe(2+)</name>
        <dbReference type="ChEBI" id="CHEBI:29033"/>
    </cofactor>
    <text evidence="12">Binds 1 Fe(2+) ion per subunit. The iron ion 2 is coordinated via four histidines and one cysteine residue.</text>
</comment>
<dbReference type="PANTHER" id="PTHR36541">
    <property type="entry name" value="SUPEROXIDE REDUCTASE-RELATED"/>
    <property type="match status" value="1"/>
</dbReference>
<dbReference type="PANTHER" id="PTHR36541:SF1">
    <property type="entry name" value="SUPEROXIDE REDUCTASE-RELATED"/>
    <property type="match status" value="1"/>
</dbReference>
<dbReference type="AlphaFoldDB" id="A0A0G0ASN6"/>
<dbReference type="GO" id="GO:0019430">
    <property type="term" value="P:removal of superoxide radicals"/>
    <property type="evidence" value="ECO:0007669"/>
    <property type="project" value="InterPro"/>
</dbReference>
<dbReference type="Pfam" id="PF01880">
    <property type="entry name" value="Desulfoferrodox"/>
    <property type="match status" value="1"/>
</dbReference>
<proteinExistence type="inferred from homology"/>
<dbReference type="InterPro" id="IPR051233">
    <property type="entry name" value="Desulfoferrodoxin_SOR"/>
</dbReference>
<keyword evidence="5" id="KW-0813">Transport</keyword>
<dbReference type="SUPFAM" id="SSF57802">
    <property type="entry name" value="Rubredoxin-like"/>
    <property type="match status" value="1"/>
</dbReference>
<keyword evidence="7" id="KW-0249">Electron transport</keyword>
<evidence type="ECO:0000256" key="1">
    <source>
        <dbReference type="ARBA" id="ARBA00001973"/>
    </source>
</evidence>
<gene>
    <name evidence="15" type="ORF">UR47_C0018G0005</name>
</gene>
<feature type="binding site" evidence="12">
    <location>
        <position position="66"/>
    </location>
    <ligand>
        <name>Fe cation</name>
        <dbReference type="ChEBI" id="CHEBI:24875"/>
        <label>1</label>
    </ligand>
</feature>
<feature type="binding site" evidence="12">
    <location>
        <position position="72"/>
    </location>
    <ligand>
        <name>Fe cation</name>
        <dbReference type="ChEBI" id="CHEBI:24875"/>
        <label>1</label>
    </ligand>
</feature>
<evidence type="ECO:0000256" key="4">
    <source>
        <dbReference type="ARBA" id="ARBA00014839"/>
    </source>
</evidence>
<dbReference type="InterPro" id="IPR004462">
    <property type="entry name" value="Desulfoferrodoxin_N"/>
</dbReference>
<evidence type="ECO:0000313" key="16">
    <source>
        <dbReference type="Proteomes" id="UP000034488"/>
    </source>
</evidence>
<feature type="binding site" evidence="12">
    <location>
        <position position="7"/>
    </location>
    <ligand>
        <name>Fe cation</name>
        <dbReference type="ChEBI" id="CHEBI:24875"/>
        <label>1</label>
    </ligand>
</feature>
<dbReference type="Pfam" id="PF06397">
    <property type="entry name" value="Desulfoferrod_N"/>
    <property type="match status" value="1"/>
</dbReference>
<feature type="binding site" evidence="12">
    <location>
        <position position="118"/>
    </location>
    <ligand>
        <name>Fe cation</name>
        <dbReference type="ChEBI" id="CHEBI:24875"/>
        <label>1</label>
    </ligand>
</feature>
<dbReference type="InterPro" id="IPR002742">
    <property type="entry name" value="Desulfoferrodoxin_Fe-bd_dom"/>
</dbReference>
<evidence type="ECO:0000256" key="7">
    <source>
        <dbReference type="ARBA" id="ARBA00022982"/>
    </source>
</evidence>
<name>A0A0G0ASN6_9BACT</name>
<feature type="binding site" evidence="12">
    <location>
        <position position="27"/>
    </location>
    <ligand>
        <name>Fe cation</name>
        <dbReference type="ChEBI" id="CHEBI:24875"/>
        <label>1</label>
    </ligand>
</feature>
<accession>A0A0G0ASN6</accession>
<protein>
    <recommendedName>
        <fullName evidence="4">Desulfoferrodoxin</fullName>
        <ecNumber evidence="3">1.15.1.2</ecNumber>
    </recommendedName>
    <alternativeName>
        <fullName evidence="10">Superoxide reductase</fullName>
    </alternativeName>
</protein>
<comment type="caution">
    <text evidence="15">The sequence shown here is derived from an EMBL/GenBank/DDBJ whole genome shotgun (WGS) entry which is preliminary data.</text>
</comment>
<organism evidence="15 16">
    <name type="scientific">candidate division WS6 bacterium GW2011_GWB1_33_6</name>
    <dbReference type="NCBI Taxonomy" id="1619088"/>
    <lineage>
        <taxon>Bacteria</taxon>
        <taxon>Candidatus Dojkabacteria</taxon>
    </lineage>
</organism>
<evidence type="ECO:0000256" key="9">
    <source>
        <dbReference type="ARBA" id="ARBA00024690"/>
    </source>
</evidence>
<evidence type="ECO:0000256" key="11">
    <source>
        <dbReference type="ARBA" id="ARBA00047448"/>
    </source>
</evidence>
<feature type="binding site" evidence="12">
    <location>
        <position position="26"/>
    </location>
    <ligand>
        <name>Fe cation</name>
        <dbReference type="ChEBI" id="CHEBI:24875"/>
        <label>1</label>
    </ligand>
</feature>
<dbReference type="EC" id="1.15.1.2" evidence="3"/>
<keyword evidence="8 12" id="KW-0408">Iron</keyword>
<evidence type="ECO:0000259" key="14">
    <source>
        <dbReference type="Pfam" id="PF06397"/>
    </source>
</evidence>
<evidence type="ECO:0000256" key="8">
    <source>
        <dbReference type="ARBA" id="ARBA00023004"/>
    </source>
</evidence>
<dbReference type="Gene3D" id="2.20.28.100">
    <property type="entry name" value="Desulphoferrodoxin, N-terminal domain"/>
    <property type="match status" value="1"/>
</dbReference>
<keyword evidence="6 12" id="KW-0479">Metal-binding</keyword>
<dbReference type="Gene3D" id="2.60.40.730">
    <property type="entry name" value="SOR catalytic domain"/>
    <property type="match status" value="1"/>
</dbReference>
<comment type="similarity">
    <text evidence="2">Belongs to the desulfoferrodoxin family.</text>
</comment>
<feature type="domain" description="Desulfoferrodoxin N-terminal" evidence="14">
    <location>
        <begin position="2"/>
        <end position="32"/>
    </location>
</feature>
<dbReference type="GO" id="GO:0050605">
    <property type="term" value="F:superoxide reductase activity"/>
    <property type="evidence" value="ECO:0007669"/>
    <property type="project" value="UniProtKB-EC"/>
</dbReference>
<dbReference type="Proteomes" id="UP000034488">
    <property type="component" value="Unassembled WGS sequence"/>
</dbReference>
<dbReference type="NCBIfam" id="TIGR00320">
    <property type="entry name" value="dfx_rbo"/>
    <property type="match status" value="1"/>
</dbReference>